<feature type="active site" evidence="9">
    <location>
        <position position="117"/>
    </location>
</feature>
<evidence type="ECO:0000256" key="6">
    <source>
        <dbReference type="ARBA" id="ARBA00022801"/>
    </source>
</evidence>
<feature type="transmembrane region" description="Helical" evidence="9">
    <location>
        <begin position="127"/>
        <end position="149"/>
    </location>
</feature>
<dbReference type="UniPathway" id="UPA00665"/>
<comment type="caution">
    <text evidence="13">The sequence shown here is derived from an EMBL/GenBank/DDBJ whole genome shotgun (WGS) entry which is preliminary data.</text>
</comment>
<dbReference type="HAMAP" id="MF_00161">
    <property type="entry name" value="LspA"/>
    <property type="match status" value="1"/>
</dbReference>
<comment type="similarity">
    <text evidence="1 9 11">Belongs to the peptidase A8 family.</text>
</comment>
<evidence type="ECO:0000313" key="14">
    <source>
        <dbReference type="Proteomes" id="UP000021369"/>
    </source>
</evidence>
<dbReference type="GO" id="GO:0005886">
    <property type="term" value="C:plasma membrane"/>
    <property type="evidence" value="ECO:0007669"/>
    <property type="project" value="UniProtKB-SubCell"/>
</dbReference>
<proteinExistence type="inferred from homology"/>
<dbReference type="PANTHER" id="PTHR33695:SF1">
    <property type="entry name" value="LIPOPROTEIN SIGNAL PEPTIDASE"/>
    <property type="match status" value="1"/>
</dbReference>
<keyword evidence="8 9" id="KW-0472">Membrane</keyword>
<dbReference type="GO" id="GO:0006508">
    <property type="term" value="P:proteolysis"/>
    <property type="evidence" value="ECO:0007669"/>
    <property type="project" value="UniProtKB-KW"/>
</dbReference>
<sequence>MFALSLLLAAFLIVTDQVLKAVVNSKIELGKVVEVIKFGDAKIFSLTHIRNSGAAWSIMSGKTWFLVSLPILVCIAGIFYMYKVRKGSKLEIVSVAMIIAGGVGNLIDRVRMHEVIDYIKFEPIDFPIFNFADICIVLGAIAFCLSIVISDIKKSKSDKPDKIKVKADA</sequence>
<dbReference type="OrthoDB" id="9810259at2"/>
<dbReference type="EC" id="3.4.23.36" evidence="9"/>
<evidence type="ECO:0000256" key="2">
    <source>
        <dbReference type="ARBA" id="ARBA00022475"/>
    </source>
</evidence>
<evidence type="ECO:0000313" key="13">
    <source>
        <dbReference type="EMBL" id="EXM37882.1"/>
    </source>
</evidence>
<dbReference type="PANTHER" id="PTHR33695">
    <property type="entry name" value="LIPOPROTEIN SIGNAL PEPTIDASE"/>
    <property type="match status" value="1"/>
</dbReference>
<dbReference type="Proteomes" id="UP000021369">
    <property type="component" value="Unassembled WGS sequence"/>
</dbReference>
<evidence type="ECO:0000256" key="4">
    <source>
        <dbReference type="ARBA" id="ARBA00022692"/>
    </source>
</evidence>
<keyword evidence="7 9" id="KW-1133">Transmembrane helix</keyword>
<evidence type="ECO:0000256" key="9">
    <source>
        <dbReference type="HAMAP-Rule" id="MF_00161"/>
    </source>
</evidence>
<dbReference type="PATRIC" id="fig|1341156.4.peg.2870"/>
<evidence type="ECO:0000256" key="12">
    <source>
        <dbReference type="SAM" id="SignalP"/>
    </source>
</evidence>
<keyword evidence="2 9" id="KW-1003">Cell membrane</keyword>
<evidence type="ECO:0000256" key="7">
    <source>
        <dbReference type="ARBA" id="ARBA00022989"/>
    </source>
</evidence>
<dbReference type="GO" id="GO:0004190">
    <property type="term" value="F:aspartic-type endopeptidase activity"/>
    <property type="evidence" value="ECO:0007669"/>
    <property type="project" value="UniProtKB-UniRule"/>
</dbReference>
<evidence type="ECO:0000256" key="10">
    <source>
        <dbReference type="RuleBase" id="RU000594"/>
    </source>
</evidence>
<dbReference type="RefSeq" id="WP_037289873.1">
    <property type="nucleotide sequence ID" value="NZ_JEOB01000004.1"/>
</dbReference>
<comment type="subcellular location">
    <subcellularLocation>
        <location evidence="9">Cell membrane</location>
        <topology evidence="9">Multi-pass membrane protein</topology>
    </subcellularLocation>
</comment>
<keyword evidence="5 9" id="KW-0064">Aspartyl protease</keyword>
<feature type="chain" id="PRO_5039252625" description="Lipoprotein signal peptidase" evidence="12">
    <location>
        <begin position="22"/>
        <end position="169"/>
    </location>
</feature>
<evidence type="ECO:0000256" key="11">
    <source>
        <dbReference type="RuleBase" id="RU004181"/>
    </source>
</evidence>
<dbReference type="PRINTS" id="PR00781">
    <property type="entry name" value="LIPOSIGPTASE"/>
</dbReference>
<dbReference type="InterPro" id="IPR001872">
    <property type="entry name" value="Peptidase_A8"/>
</dbReference>
<feature type="active site" evidence="9">
    <location>
        <position position="133"/>
    </location>
</feature>
<organism evidence="13 14">
    <name type="scientific">Ruminococcus albus SY3</name>
    <dbReference type="NCBI Taxonomy" id="1341156"/>
    <lineage>
        <taxon>Bacteria</taxon>
        <taxon>Bacillati</taxon>
        <taxon>Bacillota</taxon>
        <taxon>Clostridia</taxon>
        <taxon>Eubacteriales</taxon>
        <taxon>Oscillospiraceae</taxon>
        <taxon>Ruminococcus</taxon>
    </lineage>
</organism>
<keyword evidence="6 9" id="KW-0378">Hydrolase</keyword>
<feature type="signal peptide" evidence="12">
    <location>
        <begin position="1"/>
        <end position="21"/>
    </location>
</feature>
<comment type="function">
    <text evidence="9 10">This protein specifically catalyzes the removal of signal peptides from prolipoproteins.</text>
</comment>
<dbReference type="PROSITE" id="PS00855">
    <property type="entry name" value="SPASE_II"/>
    <property type="match status" value="1"/>
</dbReference>
<keyword evidence="4 9" id="KW-0812">Transmembrane</keyword>
<gene>
    <name evidence="9" type="primary">lspA</name>
    <name evidence="13" type="ORF">RASY3_16355</name>
</gene>
<protein>
    <recommendedName>
        <fullName evidence="9">Lipoprotein signal peptidase</fullName>
        <ecNumber evidence="9">3.4.23.36</ecNumber>
    </recommendedName>
    <alternativeName>
        <fullName evidence="9">Prolipoprotein signal peptidase</fullName>
    </alternativeName>
    <alternativeName>
        <fullName evidence="9">Signal peptidase II</fullName>
        <shortName evidence="9">SPase II</shortName>
    </alternativeName>
</protein>
<evidence type="ECO:0000256" key="1">
    <source>
        <dbReference type="ARBA" id="ARBA00006139"/>
    </source>
</evidence>
<dbReference type="EMBL" id="JEOB01000004">
    <property type="protein sequence ID" value="EXM37882.1"/>
    <property type="molecule type" value="Genomic_DNA"/>
</dbReference>
<comment type="pathway">
    <text evidence="9">Protein modification; lipoprotein biosynthesis (signal peptide cleavage).</text>
</comment>
<keyword evidence="13" id="KW-0449">Lipoprotein</keyword>
<comment type="catalytic activity">
    <reaction evidence="9 10">
        <text>Release of signal peptides from bacterial membrane prolipoproteins. Hydrolyzes -Xaa-Yaa-Zaa-|-(S,diacylglyceryl)Cys-, in which Xaa is hydrophobic (preferably Leu), and Yaa (Ala or Ser) and Zaa (Gly or Ala) have small, neutral side chains.</text>
        <dbReference type="EC" id="3.4.23.36"/>
    </reaction>
</comment>
<evidence type="ECO:0000256" key="8">
    <source>
        <dbReference type="ARBA" id="ARBA00023136"/>
    </source>
</evidence>
<keyword evidence="14" id="KW-1185">Reference proteome</keyword>
<feature type="transmembrane region" description="Helical" evidence="9">
    <location>
        <begin position="63"/>
        <end position="82"/>
    </location>
</feature>
<keyword evidence="3 9" id="KW-0645">Protease</keyword>
<evidence type="ECO:0000256" key="3">
    <source>
        <dbReference type="ARBA" id="ARBA00022670"/>
    </source>
</evidence>
<accession>A0A011UXE4</accession>
<dbReference type="AlphaFoldDB" id="A0A011UXE4"/>
<dbReference type="Pfam" id="PF01252">
    <property type="entry name" value="Peptidase_A8"/>
    <property type="match status" value="1"/>
</dbReference>
<reference evidence="13 14" key="1">
    <citation type="submission" date="2013-06" db="EMBL/GenBank/DDBJ databases">
        <title>Rumen cellulosomics: divergent fiber-degrading strategies revealed by comparative genome-wide analysis of six Ruminococcal strains.</title>
        <authorList>
            <person name="Dassa B."/>
            <person name="Borovok I."/>
            <person name="Lamed R."/>
            <person name="Flint H."/>
            <person name="Yeoman C.J."/>
            <person name="White B."/>
            <person name="Bayer E.A."/>
        </authorList>
    </citation>
    <scope>NUCLEOTIDE SEQUENCE [LARGE SCALE GENOMIC DNA]</scope>
    <source>
        <strain evidence="13 14">SY3</strain>
    </source>
</reference>
<comment type="caution">
    <text evidence="9">Lacks conserved residue(s) required for the propagation of feature annotation.</text>
</comment>
<keyword evidence="12" id="KW-0732">Signal</keyword>
<dbReference type="NCBIfam" id="TIGR00077">
    <property type="entry name" value="lspA"/>
    <property type="match status" value="1"/>
</dbReference>
<evidence type="ECO:0000256" key="5">
    <source>
        <dbReference type="ARBA" id="ARBA00022750"/>
    </source>
</evidence>
<feature type="transmembrane region" description="Helical" evidence="9">
    <location>
        <begin position="89"/>
        <end position="107"/>
    </location>
</feature>
<name>A0A011UXE4_RUMAL</name>